<evidence type="ECO:0000313" key="1">
    <source>
        <dbReference type="Proteomes" id="UP000515145"/>
    </source>
</evidence>
<dbReference type="Proteomes" id="UP000515145">
    <property type="component" value="Chromosome 21"/>
</dbReference>
<accession>A0A6P7H4C8</accession>
<evidence type="ECO:0000313" key="2">
    <source>
        <dbReference type="RefSeq" id="XP_028249940.1"/>
    </source>
</evidence>
<dbReference type="GeneID" id="114426621"/>
<proteinExistence type="predicted"/>
<keyword evidence="1" id="KW-1185">Reference proteome</keyword>
<sequence length="212" mass="24668">MKTGAQFLPLTRSLTKSGSQKNRLLMKNERESFTQLTKLINKSSSTKNSLKLIKWLQKRRLLKRKMKCRLCRQDMKLKKRTNCGDQYAWICRQAHKAKQVSVRHKSIFHGSKLSFSKWMQFMYRFSQGLRLRQIDMMDDSIAGSSTTLSKMANKIRKVCVTAVERMRRYTGQQIGGRREFVVIDKAIFGTNESTVEEEWLVGGKERSGSLEC</sequence>
<reference evidence="2" key="1">
    <citation type="submission" date="2025-08" db="UniProtKB">
        <authorList>
            <consortium name="RefSeq"/>
        </authorList>
    </citation>
    <scope>IDENTIFICATION</scope>
</reference>
<gene>
    <name evidence="2" type="primary">LOC114426621</name>
</gene>
<dbReference type="AlphaFoldDB" id="A0A6P7H4C8"/>
<organism evidence="1 2">
    <name type="scientific">Parambassis ranga</name>
    <name type="common">Indian glassy fish</name>
    <dbReference type="NCBI Taxonomy" id="210632"/>
    <lineage>
        <taxon>Eukaryota</taxon>
        <taxon>Metazoa</taxon>
        <taxon>Chordata</taxon>
        <taxon>Craniata</taxon>
        <taxon>Vertebrata</taxon>
        <taxon>Euteleostomi</taxon>
        <taxon>Actinopterygii</taxon>
        <taxon>Neopterygii</taxon>
        <taxon>Teleostei</taxon>
        <taxon>Neoteleostei</taxon>
        <taxon>Acanthomorphata</taxon>
        <taxon>Ovalentaria</taxon>
        <taxon>Ambassidae</taxon>
        <taxon>Parambassis</taxon>
    </lineage>
</organism>
<dbReference type="OrthoDB" id="8955586at2759"/>
<name>A0A6P7H4C8_9TELE</name>
<dbReference type="RefSeq" id="XP_028249940.1">
    <property type="nucleotide sequence ID" value="XM_028394139.1"/>
</dbReference>
<protein>
    <submittedName>
        <fullName evidence="2">Uncharacterized protein LOC114426621</fullName>
    </submittedName>
</protein>
<dbReference type="InParanoid" id="A0A6P7H4C8"/>